<feature type="compositionally biased region" description="Low complexity" evidence="3">
    <location>
        <begin position="744"/>
        <end position="756"/>
    </location>
</feature>
<dbReference type="InterPro" id="IPR001895">
    <property type="entry name" value="RASGEF_cat_dom"/>
</dbReference>
<dbReference type="SMART" id="SM00147">
    <property type="entry name" value="RasGEF"/>
    <property type="match status" value="1"/>
</dbReference>
<feature type="compositionally biased region" description="Low complexity" evidence="3">
    <location>
        <begin position="598"/>
        <end position="618"/>
    </location>
</feature>
<dbReference type="PROSITE" id="PS50009">
    <property type="entry name" value="RASGEF_CAT"/>
    <property type="match status" value="1"/>
</dbReference>
<dbReference type="GO" id="GO:0005085">
    <property type="term" value="F:guanyl-nucleotide exchange factor activity"/>
    <property type="evidence" value="ECO:0007669"/>
    <property type="project" value="UniProtKB-KW"/>
</dbReference>
<dbReference type="InterPro" id="IPR036964">
    <property type="entry name" value="RASGEF_cat_dom_sf"/>
</dbReference>
<reference evidence="5" key="1">
    <citation type="submission" date="2021-01" db="EMBL/GenBank/DDBJ databases">
        <title>Metabolic potential, ecology and presence of endohyphal bacteria is reflected in genomic diversity of Mucoromycotina.</title>
        <authorList>
            <person name="Muszewska A."/>
            <person name="Okrasinska A."/>
            <person name="Steczkiewicz K."/>
            <person name="Drgas O."/>
            <person name="Orlowska M."/>
            <person name="Perlinska-Lenart U."/>
            <person name="Aleksandrzak-Piekarczyk T."/>
            <person name="Szatraj K."/>
            <person name="Zielenkiewicz U."/>
            <person name="Pilsyk S."/>
            <person name="Malc E."/>
            <person name="Mieczkowski P."/>
            <person name="Kruszewska J.S."/>
            <person name="Biernat P."/>
            <person name="Pawlowska J."/>
        </authorList>
    </citation>
    <scope>NUCLEOTIDE SEQUENCE</scope>
    <source>
        <strain evidence="5">WA0000018081</strain>
    </source>
</reference>
<dbReference type="InterPro" id="IPR023578">
    <property type="entry name" value="Ras_GEF_dom_sf"/>
</dbReference>
<evidence type="ECO:0000256" key="1">
    <source>
        <dbReference type="ARBA" id="ARBA00022658"/>
    </source>
</evidence>
<dbReference type="GO" id="GO:0005886">
    <property type="term" value="C:plasma membrane"/>
    <property type="evidence" value="ECO:0007669"/>
    <property type="project" value="TreeGrafter"/>
</dbReference>
<sequence>MLSTELNMQNLMHEASHCYNLGRFKVSFDLYIEALLSAVKEFQRLQFIDQSMYYSPTVPPKPACLSSPPPLPIRPFLDTEMIRTRSDFEKSPCTIDYSSDEDEKYNVNNNKKGLKIVTKRNKLPRRSSTSNISCSAPSSPSVVSNPLNAVKSFLSLPGSIASQAAPDNDDLFLLTNATIDPHQLITAQTSHSDNTLQSVTNNNYLPMIPQAPLVTVYKSLQQKLQELKKTDEDFNNIQSLLNRVRNIHMSATTVPTILQFQPVLIAYQLTLMDSTIFRNIPMDAILSHSPKTPHPAIVASTDFFNYLTRLIEHAILLQQDASGRAQHINHWIKVAGKCHELKNYQTLKAVVSALGTPPIKRLKKSWSFVPKKGIHLLEDLSELMSEASNYGKYRTRLGLSQDEIEQDVTLTRKPSMRKNSFNEPTVPFLGIFIHDMTYLVAALSKKKNQHNSQWKTSGSKQSIENMQQDVRVSELLALFKNLQRSPPYSPHLSAVCVKDLNKNRKRKLSHALTRSSAIKKTPPYFSNQYDDETGGELSTEMQQCLVTQYLLTRSWVSEKTVDELSLVREPTKTARSYSVTDSLASPITSALPPITSSVSLTTTTRSSSGSMTSSSSNSRPLSLEDELDQEDIDRKSSTAGFWLFGRKTNDSNCLKPCGSNESFGTMQRSPRHFSFEEISSNSMVKSSSFKQGTITMQREGSQNSLSIFRKDFWKGGTTSNRNPLLNFNSDPSLLSSTGIQRKGSSSSLIHPSPSSSTDTSNFHQKKLLVASPHPLDSTYTPLSEISSFNWDQ</sequence>
<keyword evidence="6" id="KW-1185">Reference proteome</keyword>
<protein>
    <recommendedName>
        <fullName evidence="4">Ras-GEF domain-containing protein</fullName>
    </recommendedName>
</protein>
<evidence type="ECO:0000313" key="5">
    <source>
        <dbReference type="EMBL" id="KAG2235096.1"/>
    </source>
</evidence>
<dbReference type="InterPro" id="IPR008937">
    <property type="entry name" value="Ras-like_GEF"/>
</dbReference>
<keyword evidence="1 2" id="KW-0344">Guanine-nucleotide releasing factor</keyword>
<dbReference type="GO" id="GO:0007265">
    <property type="term" value="P:Ras protein signal transduction"/>
    <property type="evidence" value="ECO:0007669"/>
    <property type="project" value="TreeGrafter"/>
</dbReference>
<organism evidence="5 6">
    <name type="scientific">Thamnidium elegans</name>
    <dbReference type="NCBI Taxonomy" id="101142"/>
    <lineage>
        <taxon>Eukaryota</taxon>
        <taxon>Fungi</taxon>
        <taxon>Fungi incertae sedis</taxon>
        <taxon>Mucoromycota</taxon>
        <taxon>Mucoromycotina</taxon>
        <taxon>Mucoromycetes</taxon>
        <taxon>Mucorales</taxon>
        <taxon>Mucorineae</taxon>
        <taxon>Mucoraceae</taxon>
        <taxon>Thamnidium</taxon>
    </lineage>
</organism>
<dbReference type="PANTHER" id="PTHR23113:SF368">
    <property type="entry name" value="CELL DIVISION CONTROL PROTEIN 25"/>
    <property type="match status" value="1"/>
</dbReference>
<evidence type="ECO:0000256" key="3">
    <source>
        <dbReference type="SAM" id="MobiDB-lite"/>
    </source>
</evidence>
<dbReference type="EMBL" id="JAEPRE010000039">
    <property type="protein sequence ID" value="KAG2235096.1"/>
    <property type="molecule type" value="Genomic_DNA"/>
</dbReference>
<dbReference type="Proteomes" id="UP000613177">
    <property type="component" value="Unassembled WGS sequence"/>
</dbReference>
<evidence type="ECO:0000259" key="4">
    <source>
        <dbReference type="PROSITE" id="PS50009"/>
    </source>
</evidence>
<comment type="caution">
    <text evidence="5">The sequence shown here is derived from an EMBL/GenBank/DDBJ whole genome shotgun (WGS) entry which is preliminary data.</text>
</comment>
<accession>A0A8H7SVD6</accession>
<evidence type="ECO:0000313" key="6">
    <source>
        <dbReference type="Proteomes" id="UP000613177"/>
    </source>
</evidence>
<feature type="region of interest" description="Disordered" evidence="3">
    <location>
        <begin position="736"/>
        <end position="763"/>
    </location>
</feature>
<name>A0A8H7SVD6_9FUNG</name>
<proteinExistence type="predicted"/>
<feature type="region of interest" description="Disordered" evidence="3">
    <location>
        <begin position="598"/>
        <end position="630"/>
    </location>
</feature>
<dbReference type="PANTHER" id="PTHR23113">
    <property type="entry name" value="GUANINE NUCLEOTIDE EXCHANGE FACTOR"/>
    <property type="match status" value="1"/>
</dbReference>
<dbReference type="Pfam" id="PF00617">
    <property type="entry name" value="RasGEF"/>
    <property type="match status" value="1"/>
</dbReference>
<evidence type="ECO:0000256" key="2">
    <source>
        <dbReference type="PROSITE-ProRule" id="PRU00168"/>
    </source>
</evidence>
<feature type="domain" description="Ras-GEF" evidence="4">
    <location>
        <begin position="261"/>
        <end position="523"/>
    </location>
</feature>
<gene>
    <name evidence="5" type="ORF">INT48_002437</name>
</gene>
<dbReference type="SUPFAM" id="SSF48366">
    <property type="entry name" value="Ras GEF"/>
    <property type="match status" value="1"/>
</dbReference>
<dbReference type="AlphaFoldDB" id="A0A8H7SVD6"/>
<dbReference type="Gene3D" id="1.10.840.10">
    <property type="entry name" value="Ras guanine-nucleotide exchange factors catalytic domain"/>
    <property type="match status" value="1"/>
</dbReference>